<dbReference type="AlphaFoldDB" id="A0A371FXY9"/>
<keyword evidence="2" id="KW-1185">Reference proteome</keyword>
<gene>
    <name evidence="1" type="ORF">CR513_35985</name>
</gene>
<feature type="non-terminal residue" evidence="1">
    <location>
        <position position="1"/>
    </location>
</feature>
<dbReference type="Proteomes" id="UP000257109">
    <property type="component" value="Unassembled WGS sequence"/>
</dbReference>
<reference evidence="1" key="1">
    <citation type="submission" date="2018-05" db="EMBL/GenBank/DDBJ databases">
        <title>Draft genome of Mucuna pruriens seed.</title>
        <authorList>
            <person name="Nnadi N.E."/>
            <person name="Vos R."/>
            <person name="Hasami M.H."/>
            <person name="Devisetty U.K."/>
            <person name="Aguiy J.C."/>
        </authorList>
    </citation>
    <scope>NUCLEOTIDE SEQUENCE [LARGE SCALE GENOMIC DNA]</scope>
    <source>
        <strain evidence="1">JCA_2017</strain>
    </source>
</reference>
<accession>A0A371FXY9</accession>
<evidence type="ECO:0000313" key="1">
    <source>
        <dbReference type="EMBL" id="RDX83128.1"/>
    </source>
</evidence>
<comment type="caution">
    <text evidence="1">The sequence shown here is derived from an EMBL/GenBank/DDBJ whole genome shotgun (WGS) entry which is preliminary data.</text>
</comment>
<name>A0A371FXY9_MUCPR</name>
<dbReference type="EMBL" id="QJKJ01007448">
    <property type="protein sequence ID" value="RDX83128.1"/>
    <property type="molecule type" value="Genomic_DNA"/>
</dbReference>
<organism evidence="1 2">
    <name type="scientific">Mucuna pruriens</name>
    <name type="common">Velvet bean</name>
    <name type="synonym">Dolichos pruriens</name>
    <dbReference type="NCBI Taxonomy" id="157652"/>
    <lineage>
        <taxon>Eukaryota</taxon>
        <taxon>Viridiplantae</taxon>
        <taxon>Streptophyta</taxon>
        <taxon>Embryophyta</taxon>
        <taxon>Tracheophyta</taxon>
        <taxon>Spermatophyta</taxon>
        <taxon>Magnoliopsida</taxon>
        <taxon>eudicotyledons</taxon>
        <taxon>Gunneridae</taxon>
        <taxon>Pentapetalae</taxon>
        <taxon>rosids</taxon>
        <taxon>fabids</taxon>
        <taxon>Fabales</taxon>
        <taxon>Fabaceae</taxon>
        <taxon>Papilionoideae</taxon>
        <taxon>50 kb inversion clade</taxon>
        <taxon>NPAAA clade</taxon>
        <taxon>indigoferoid/millettioid clade</taxon>
        <taxon>Phaseoleae</taxon>
        <taxon>Mucuna</taxon>
    </lineage>
</organism>
<protein>
    <submittedName>
        <fullName evidence="1">Uncharacterized protein</fullName>
    </submittedName>
</protein>
<proteinExistence type="predicted"/>
<sequence length="149" mass="17399">MTKNELINMYQQALLDHNEKEELYIAIRFLIDSSRNCHNYGSIEYRECTAASCDGIATLGYNRIVRDHGSQKILIVPDLKDFRYITSNLVKAIMPSYRQHLRRRLLKKKKYRRKLKDYLDISLGWLKSGSPISKRVLAYSEKLSGLAKD</sequence>
<evidence type="ECO:0000313" key="2">
    <source>
        <dbReference type="Proteomes" id="UP000257109"/>
    </source>
</evidence>